<comment type="caution">
    <text evidence="1">The sequence shown here is derived from an EMBL/GenBank/DDBJ whole genome shotgun (WGS) entry which is preliminary data.</text>
</comment>
<sequence>MAASDQIPETGSPSSLEETHPDSPHDSSVLRWLLDNRKNAPWNPLDPTHQAPAANDVEAYLARANFPGINPSWDYKTGIARSQPSRRALRSGGISRPSSTATRRPRRTPRSQSSYPPEQEVVDDNFPYQREIRDSDLTSEVPPELISDGTIDPALLIPAVPSQTTSALPPTATGDSAPDLPGPLSPPDHRGSGVNPSPAPLTPLDGPEMKDDAVEAMIRVPLHREFLNVDEDEAPARG</sequence>
<proteinExistence type="predicted"/>
<dbReference type="Proteomes" id="UP000724584">
    <property type="component" value="Unassembled WGS sequence"/>
</dbReference>
<organism evidence="1 2">
    <name type="scientific">Chaetomium tenue</name>
    <dbReference type="NCBI Taxonomy" id="1854479"/>
    <lineage>
        <taxon>Eukaryota</taxon>
        <taxon>Fungi</taxon>
        <taxon>Dikarya</taxon>
        <taxon>Ascomycota</taxon>
        <taxon>Pezizomycotina</taxon>
        <taxon>Sordariomycetes</taxon>
        <taxon>Sordariomycetidae</taxon>
        <taxon>Sordariales</taxon>
        <taxon>Chaetomiaceae</taxon>
        <taxon>Chaetomium</taxon>
    </lineage>
</organism>
<keyword evidence="2" id="KW-1185">Reference proteome</keyword>
<evidence type="ECO:0000313" key="2">
    <source>
        <dbReference type="Proteomes" id="UP000724584"/>
    </source>
</evidence>
<dbReference type="EMBL" id="JAGIZQ010000003">
    <property type="protein sequence ID" value="KAH6635974.1"/>
    <property type="molecule type" value="Genomic_DNA"/>
</dbReference>
<reference evidence="1 2" key="1">
    <citation type="journal article" date="2021" name="Nat. Commun.">
        <title>Genetic determinants of endophytism in the Arabidopsis root mycobiome.</title>
        <authorList>
            <person name="Mesny F."/>
            <person name="Miyauchi S."/>
            <person name="Thiergart T."/>
            <person name="Pickel B."/>
            <person name="Atanasova L."/>
            <person name="Karlsson M."/>
            <person name="Huettel B."/>
            <person name="Barry K.W."/>
            <person name="Haridas S."/>
            <person name="Chen C."/>
            <person name="Bauer D."/>
            <person name="Andreopoulos W."/>
            <person name="Pangilinan J."/>
            <person name="LaButti K."/>
            <person name="Riley R."/>
            <person name="Lipzen A."/>
            <person name="Clum A."/>
            <person name="Drula E."/>
            <person name="Henrissat B."/>
            <person name="Kohler A."/>
            <person name="Grigoriev I.V."/>
            <person name="Martin F.M."/>
            <person name="Hacquard S."/>
        </authorList>
    </citation>
    <scope>NUCLEOTIDE SEQUENCE [LARGE SCALE GENOMIC DNA]</scope>
    <source>
        <strain evidence="1 2">MPI-SDFR-AT-0079</strain>
    </source>
</reference>
<protein>
    <submittedName>
        <fullName evidence="1">Uncharacterized protein</fullName>
    </submittedName>
</protein>
<name>A0ACB7P9W4_9PEZI</name>
<accession>A0ACB7P9W4</accession>
<gene>
    <name evidence="1" type="ORF">F5144DRAFT_644388</name>
</gene>
<evidence type="ECO:0000313" key="1">
    <source>
        <dbReference type="EMBL" id="KAH6635974.1"/>
    </source>
</evidence>